<organism evidence="8 9">
    <name type="scientific">[Mycobacterium] zoologicum</name>
    <dbReference type="NCBI Taxonomy" id="2872311"/>
    <lineage>
        <taxon>Bacteria</taxon>
        <taxon>Bacillati</taxon>
        <taxon>Actinomycetota</taxon>
        <taxon>Actinomycetes</taxon>
        <taxon>Mycobacteriales</taxon>
        <taxon>Mycobacteriaceae</taxon>
        <taxon>Mycolicibacter</taxon>
    </lineage>
</organism>
<dbReference type="InterPro" id="IPR051331">
    <property type="entry name" value="Chorismate_mutase-related"/>
</dbReference>
<dbReference type="Gene3D" id="1.20.59.10">
    <property type="entry name" value="Chorismate mutase"/>
    <property type="match status" value="1"/>
</dbReference>
<evidence type="ECO:0000256" key="5">
    <source>
        <dbReference type="PIRNR" id="PIRNR026640"/>
    </source>
</evidence>
<evidence type="ECO:0000313" key="9">
    <source>
        <dbReference type="Proteomes" id="UP001299046"/>
    </source>
</evidence>
<evidence type="ECO:0000256" key="2">
    <source>
        <dbReference type="ARBA" id="ARBA00012404"/>
    </source>
</evidence>
<protein>
    <recommendedName>
        <fullName evidence="2 5">Chorismate mutase</fullName>
        <ecNumber evidence="2 5">5.4.99.5</ecNumber>
    </recommendedName>
</protein>
<dbReference type="NCBIfam" id="TIGR01806">
    <property type="entry name" value="CM_mono2"/>
    <property type="match status" value="1"/>
</dbReference>
<name>A0ABU5YIU6_9MYCO</name>
<keyword evidence="4 5" id="KW-0413">Isomerase</keyword>
<gene>
    <name evidence="8" type="ORF">KV112_09535</name>
</gene>
<dbReference type="InterPro" id="IPR008240">
    <property type="entry name" value="Chorismate_mutase_periplasmic"/>
</dbReference>
<dbReference type="PIRSF" id="PIRSF026640">
    <property type="entry name" value="Peripl_chor_mut"/>
    <property type="match status" value="1"/>
</dbReference>
<dbReference type="EC" id="5.4.99.5" evidence="2 5"/>
<dbReference type="InterPro" id="IPR002701">
    <property type="entry name" value="CM_II_prokaryot"/>
</dbReference>
<dbReference type="Pfam" id="PF01817">
    <property type="entry name" value="CM_2"/>
    <property type="match status" value="1"/>
</dbReference>
<proteinExistence type="predicted"/>
<evidence type="ECO:0000256" key="1">
    <source>
        <dbReference type="ARBA" id="ARBA00004817"/>
    </source>
</evidence>
<evidence type="ECO:0000256" key="3">
    <source>
        <dbReference type="ARBA" id="ARBA00022729"/>
    </source>
</evidence>
<comment type="caution">
    <text evidence="8">The sequence shown here is derived from an EMBL/GenBank/DDBJ whole genome shotgun (WGS) entry which is preliminary data.</text>
</comment>
<dbReference type="SUPFAM" id="SSF48600">
    <property type="entry name" value="Chorismate mutase II"/>
    <property type="match status" value="1"/>
</dbReference>
<dbReference type="PANTHER" id="PTHR38041:SF2">
    <property type="entry name" value="SECRETED CHORISMATE MUTASE"/>
    <property type="match status" value="1"/>
</dbReference>
<dbReference type="Proteomes" id="UP001299046">
    <property type="component" value="Unassembled WGS sequence"/>
</dbReference>
<feature type="signal peptide" evidence="6">
    <location>
        <begin position="1"/>
        <end position="24"/>
    </location>
</feature>
<dbReference type="RefSeq" id="WP_224864261.1">
    <property type="nucleotide sequence ID" value="NZ_JAYJJT010000009.1"/>
</dbReference>
<feature type="domain" description="Chorismate mutase" evidence="7">
    <location>
        <begin position="11"/>
        <end position="104"/>
    </location>
</feature>
<comment type="pathway">
    <text evidence="1 5">Metabolic intermediate biosynthesis; prephenate biosynthesis; prephenate from chorismate: step 1/1.</text>
</comment>
<keyword evidence="3 6" id="KW-0732">Signal</keyword>
<dbReference type="NCBIfam" id="NF006741">
    <property type="entry name" value="PRK09269.1"/>
    <property type="match status" value="1"/>
</dbReference>
<dbReference type="GO" id="GO:0004106">
    <property type="term" value="F:chorismate mutase activity"/>
    <property type="evidence" value="ECO:0007669"/>
    <property type="project" value="UniProtKB-EC"/>
</dbReference>
<sequence>MWSHRSTLAAALCAALLLAPPARADSTNPLHDLIDAAAQRLQVADDVAAAKWLAGAPVEDPDRVQLQLTALASAARARHLDADYVTTVFTDQIDATQVLEHHWFAQWKRNPASAPATAPDLMASRARIDGLNQVMLGEIGRQWQQLNALDCAARRDEAVDDVGATRLFDDVYRQALTAATRDYCLR</sequence>
<dbReference type="PROSITE" id="PS51168">
    <property type="entry name" value="CHORISMATE_MUT_2"/>
    <property type="match status" value="1"/>
</dbReference>
<comment type="catalytic activity">
    <reaction evidence="5">
        <text>chorismate = prephenate</text>
        <dbReference type="Rhea" id="RHEA:13897"/>
        <dbReference type="ChEBI" id="CHEBI:29748"/>
        <dbReference type="ChEBI" id="CHEBI:29934"/>
        <dbReference type="EC" id="5.4.99.5"/>
    </reaction>
</comment>
<dbReference type="InterPro" id="IPR036263">
    <property type="entry name" value="Chorismate_II_sf"/>
</dbReference>
<evidence type="ECO:0000256" key="6">
    <source>
        <dbReference type="SAM" id="SignalP"/>
    </source>
</evidence>
<evidence type="ECO:0000313" key="8">
    <source>
        <dbReference type="EMBL" id="MEB3049970.1"/>
    </source>
</evidence>
<dbReference type="EMBL" id="JAYJJT010000009">
    <property type="protein sequence ID" value="MEB3049970.1"/>
    <property type="molecule type" value="Genomic_DNA"/>
</dbReference>
<dbReference type="InterPro" id="IPR036979">
    <property type="entry name" value="CM_dom_sf"/>
</dbReference>
<accession>A0ABU5YIU6</accession>
<dbReference type="SMART" id="SM00830">
    <property type="entry name" value="CM_2"/>
    <property type="match status" value="1"/>
</dbReference>
<reference evidence="8 9" key="1">
    <citation type="submission" date="2023-12" db="EMBL/GenBank/DDBJ databases">
        <title>Description of new species of Mycobacterium terrae complex isolated from sewage at the Sao Paulo Zoological Park Foundation in Brazil.</title>
        <authorList>
            <person name="Romagnoli C.L."/>
            <person name="Conceicao E.C."/>
            <person name="Machado E."/>
            <person name="Barreto L.B.P.F."/>
            <person name="Sharma A."/>
            <person name="Silva N.M."/>
            <person name="Marques L.E."/>
            <person name="Juliana M.A."/>
            <person name="Lourenco M.C.S."/>
            <person name="Digiampietri L.A."/>
            <person name="Suffys P.N."/>
            <person name="Viana-Niero C."/>
        </authorList>
    </citation>
    <scope>NUCLEOTIDE SEQUENCE [LARGE SCALE GENOMIC DNA]</scope>
    <source>
        <strain evidence="8 9">MYC123</strain>
    </source>
</reference>
<evidence type="ECO:0000259" key="7">
    <source>
        <dbReference type="PROSITE" id="PS51168"/>
    </source>
</evidence>
<evidence type="ECO:0000256" key="4">
    <source>
        <dbReference type="ARBA" id="ARBA00023235"/>
    </source>
</evidence>
<feature type="chain" id="PRO_5045568673" description="Chorismate mutase" evidence="6">
    <location>
        <begin position="25"/>
        <end position="186"/>
    </location>
</feature>
<comment type="function">
    <text evidence="5">Catalyzes the Claisen rearrangement of chorismate to prephenate.</text>
</comment>
<dbReference type="PANTHER" id="PTHR38041">
    <property type="entry name" value="CHORISMATE MUTASE"/>
    <property type="match status" value="1"/>
</dbReference>
<keyword evidence="9" id="KW-1185">Reference proteome</keyword>